<organism evidence="17 18">
    <name type="scientific">Romanomermis culicivorax</name>
    <name type="common">Nematode worm</name>
    <dbReference type="NCBI Taxonomy" id="13658"/>
    <lineage>
        <taxon>Eukaryota</taxon>
        <taxon>Metazoa</taxon>
        <taxon>Ecdysozoa</taxon>
        <taxon>Nematoda</taxon>
        <taxon>Enoplea</taxon>
        <taxon>Dorylaimia</taxon>
        <taxon>Mermithida</taxon>
        <taxon>Mermithoidea</taxon>
        <taxon>Mermithidae</taxon>
        <taxon>Romanomermis</taxon>
    </lineage>
</organism>
<keyword evidence="2" id="KW-0813">Transport</keyword>
<keyword evidence="10 14" id="KW-0472">Membrane</keyword>
<keyword evidence="11" id="KW-0407">Ion channel</keyword>
<evidence type="ECO:0000256" key="9">
    <source>
        <dbReference type="ARBA" id="ARBA00023065"/>
    </source>
</evidence>
<evidence type="ECO:0000256" key="8">
    <source>
        <dbReference type="ARBA" id="ARBA00022989"/>
    </source>
</evidence>
<comment type="subcellular location">
    <subcellularLocation>
        <location evidence="1">Cell membrane</location>
        <topology evidence="1">Multi-pass membrane protein</topology>
    </subcellularLocation>
</comment>
<evidence type="ECO:0000259" key="16">
    <source>
        <dbReference type="Pfam" id="PF03520"/>
    </source>
</evidence>
<proteinExistence type="predicted"/>
<comment type="catalytic activity">
    <reaction evidence="12">
        <text>K(+)(in) = K(+)(out)</text>
        <dbReference type="Rhea" id="RHEA:29463"/>
        <dbReference type="ChEBI" id="CHEBI:29103"/>
    </reaction>
</comment>
<dbReference type="PRINTS" id="PR01459">
    <property type="entry name" value="KCNQCHANNEL"/>
</dbReference>
<feature type="compositionally biased region" description="Polar residues" evidence="13">
    <location>
        <begin position="484"/>
        <end position="498"/>
    </location>
</feature>
<evidence type="ECO:0000256" key="3">
    <source>
        <dbReference type="ARBA" id="ARBA00022475"/>
    </source>
</evidence>
<dbReference type="Pfam" id="PF00520">
    <property type="entry name" value="Ion_trans"/>
    <property type="match status" value="1"/>
</dbReference>
<evidence type="ECO:0000259" key="15">
    <source>
        <dbReference type="Pfam" id="PF00520"/>
    </source>
</evidence>
<feature type="domain" description="Ion transport" evidence="15">
    <location>
        <begin position="152"/>
        <end position="378"/>
    </location>
</feature>
<dbReference type="PANTHER" id="PTHR47735:SF9">
    <property type="entry name" value="POTASSIUM VOLTAGE-GATED CHANNEL SUBFAMILY KQT MEMBER 4-LIKE ISOFORM X1"/>
    <property type="match status" value="1"/>
</dbReference>
<dbReference type="Gene3D" id="1.10.287.70">
    <property type="match status" value="1"/>
</dbReference>
<feature type="domain" description="Potassium channel voltage dependent KCNQ C-terminal" evidence="16">
    <location>
        <begin position="622"/>
        <end position="682"/>
    </location>
</feature>
<evidence type="ECO:0000313" key="17">
    <source>
        <dbReference type="Proteomes" id="UP000887565"/>
    </source>
</evidence>
<evidence type="ECO:0000256" key="5">
    <source>
        <dbReference type="ARBA" id="ARBA00022692"/>
    </source>
</evidence>
<evidence type="ECO:0000256" key="7">
    <source>
        <dbReference type="ARBA" id="ARBA00022958"/>
    </source>
</evidence>
<dbReference type="InterPro" id="IPR027359">
    <property type="entry name" value="Volt_channel_dom_sf"/>
</dbReference>
<keyword evidence="5 14" id="KW-0812">Transmembrane</keyword>
<feature type="region of interest" description="Disordered" evidence="13">
    <location>
        <begin position="484"/>
        <end position="550"/>
    </location>
</feature>
<dbReference type="GO" id="GO:0008076">
    <property type="term" value="C:voltage-gated potassium channel complex"/>
    <property type="evidence" value="ECO:0007669"/>
    <property type="project" value="TreeGrafter"/>
</dbReference>
<feature type="transmembrane region" description="Helical" evidence="14">
    <location>
        <begin position="320"/>
        <end position="337"/>
    </location>
</feature>
<reference evidence="18" key="1">
    <citation type="submission" date="2022-11" db="UniProtKB">
        <authorList>
            <consortium name="WormBaseParasite"/>
        </authorList>
    </citation>
    <scope>IDENTIFICATION</scope>
</reference>
<keyword evidence="4" id="KW-0633">Potassium transport</keyword>
<feature type="compositionally biased region" description="Polar residues" evidence="13">
    <location>
        <begin position="425"/>
        <end position="441"/>
    </location>
</feature>
<evidence type="ECO:0000256" key="4">
    <source>
        <dbReference type="ARBA" id="ARBA00022538"/>
    </source>
</evidence>
<accession>A0A915HIX4</accession>
<dbReference type="InterPro" id="IPR003937">
    <property type="entry name" value="K_chnl_volt-dep_KCNQ"/>
</dbReference>
<dbReference type="FunFam" id="1.20.120.350:FF:000017">
    <property type="entry name" value="potassium voltage-gated channel subfamily KQT member 1"/>
    <property type="match status" value="1"/>
</dbReference>
<dbReference type="GO" id="GO:0005249">
    <property type="term" value="F:voltage-gated potassium channel activity"/>
    <property type="evidence" value="ECO:0007669"/>
    <property type="project" value="InterPro"/>
</dbReference>
<keyword evidence="3" id="KW-1003">Cell membrane</keyword>
<dbReference type="Proteomes" id="UP000887565">
    <property type="component" value="Unplaced"/>
</dbReference>
<evidence type="ECO:0000256" key="12">
    <source>
        <dbReference type="ARBA" id="ARBA00034430"/>
    </source>
</evidence>
<dbReference type="InterPro" id="IPR013821">
    <property type="entry name" value="K_chnl_volt-dep_KCNQ_C"/>
</dbReference>
<feature type="transmembrane region" description="Helical" evidence="14">
    <location>
        <begin position="147"/>
        <end position="167"/>
    </location>
</feature>
<dbReference type="WBParaSite" id="nRc.2.0.1.t01540-RA">
    <property type="protein sequence ID" value="nRc.2.0.1.t01540-RA"/>
    <property type="gene ID" value="nRc.2.0.1.g01540"/>
</dbReference>
<feature type="transmembrane region" description="Helical" evidence="14">
    <location>
        <begin position="289"/>
        <end position="308"/>
    </location>
</feature>
<dbReference type="PANTHER" id="PTHR47735">
    <property type="entry name" value="POTASSIUM VOLTAGE-GATED CHANNEL SUBFAMILY KQT MEMBER 4"/>
    <property type="match status" value="1"/>
</dbReference>
<evidence type="ECO:0000313" key="18">
    <source>
        <dbReference type="WBParaSite" id="nRc.2.0.1.t01540-RA"/>
    </source>
</evidence>
<dbReference type="PRINTS" id="PR00169">
    <property type="entry name" value="KCHANNEL"/>
</dbReference>
<keyword evidence="9" id="KW-0406">Ion transport</keyword>
<evidence type="ECO:0000256" key="14">
    <source>
        <dbReference type="SAM" id="Phobius"/>
    </source>
</evidence>
<dbReference type="FunFam" id="1.10.287.70:FF:000016">
    <property type="entry name" value="Putative potassium voltage-gated channel subfamily KQT member 2"/>
    <property type="match status" value="1"/>
</dbReference>
<evidence type="ECO:0000256" key="10">
    <source>
        <dbReference type="ARBA" id="ARBA00023136"/>
    </source>
</evidence>
<keyword evidence="8 14" id="KW-1133">Transmembrane helix</keyword>
<dbReference type="Gene3D" id="1.20.120.350">
    <property type="entry name" value="Voltage-gated potassium channels. Chain C"/>
    <property type="match status" value="1"/>
</dbReference>
<evidence type="ECO:0000256" key="2">
    <source>
        <dbReference type="ARBA" id="ARBA00022448"/>
    </source>
</evidence>
<feature type="region of interest" description="Disordered" evidence="13">
    <location>
        <begin position="425"/>
        <end position="468"/>
    </location>
</feature>
<keyword evidence="17" id="KW-1185">Reference proteome</keyword>
<protein>
    <submittedName>
        <fullName evidence="18">Potassium voltage-gated channel subfamily KQT member 1</fullName>
    </submittedName>
</protein>
<feature type="transmembrane region" description="Helical" evidence="14">
    <location>
        <begin position="179"/>
        <end position="203"/>
    </location>
</feature>
<dbReference type="Pfam" id="PF03520">
    <property type="entry name" value="KCNQ_channel"/>
    <property type="match status" value="1"/>
</dbReference>
<dbReference type="SUPFAM" id="SSF81324">
    <property type="entry name" value="Voltage-gated potassium channels"/>
    <property type="match status" value="1"/>
</dbReference>
<evidence type="ECO:0000256" key="13">
    <source>
        <dbReference type="SAM" id="MobiDB-lite"/>
    </source>
</evidence>
<keyword evidence="7" id="KW-0630">Potassium</keyword>
<evidence type="ECO:0000256" key="6">
    <source>
        <dbReference type="ARBA" id="ARBA00022882"/>
    </source>
</evidence>
<dbReference type="Gene3D" id="6.10.140.1910">
    <property type="match status" value="2"/>
</dbReference>
<keyword evidence="6" id="KW-0851">Voltage-gated channel</keyword>
<evidence type="ECO:0000256" key="1">
    <source>
        <dbReference type="ARBA" id="ARBA00004651"/>
    </source>
</evidence>
<sequence length="683" mass="76173">MGTKTGAELNHKRLTLTPLALGANLRRTPKCDRTVLTATVNLREKVPRVRKRSSVGFLDTDSGGFDDIENNVKKSSYLSNASWGLGDWRHRFLFSYSTKELRNQETRMSLLGKPINMKSHRASDVAYRRRQALIYNFLERPRGCAAAAYHLLALVFVIICLVLSVLVTIPDFQDQATGILFHMVTPNIGEIFAVIWFLSEFLLRLWSVGCRSRYQNVTGRLRFAVRPFCIVDIIVIVASIVVLSTGTTGQLVAIRSIRFFQILRMLRIDRRAGTWKLLGGVIWAHRQELITTFYIGFLGLIFASFLIYMCEKNYNEQFNTFADALWWGVITLCTVGYGDRVPQTWSGRIVASFCALLGISFFALPAGILGSGFALKVQQLQRQKHIIRRRNPAASLIQNTWRLYAADEKSCSIATWKVHLKSIPEPQSSHKTRSNHSSFVSRFSRRATATSGRSIGGGGGSSGMSAPCQTSAAVTAGATTSAALPQTENAEVQVQQQPPILRAKTPVAPTKSDPDSAKSKRSSSPPPYRTSLSDEPPLSAPPMAPSVSIDPLGAKLSVTSASEIMMPKKYSLEQSSGPSSPVDWMGGGRYDENFDSEKIRQHRKSDSIADCEDSSYLEKFPTTLEQFTTTHKNAIRAIRRMRYLVSRRKFREALKPYDVKDVIEQYSSGHADLLARVRLVQIK</sequence>
<dbReference type="AlphaFoldDB" id="A0A915HIX4"/>
<feature type="transmembrane region" description="Helical" evidence="14">
    <location>
        <begin position="223"/>
        <end position="243"/>
    </location>
</feature>
<name>A0A915HIX4_ROMCU</name>
<dbReference type="InterPro" id="IPR005821">
    <property type="entry name" value="Ion_trans_dom"/>
</dbReference>
<evidence type="ECO:0000256" key="11">
    <source>
        <dbReference type="ARBA" id="ARBA00023303"/>
    </source>
</evidence>
<feature type="transmembrane region" description="Helical" evidence="14">
    <location>
        <begin position="349"/>
        <end position="375"/>
    </location>
</feature>